<name>A0A8E2F4P3_9PEZI</name>
<dbReference type="EMBL" id="KV749272">
    <property type="protein sequence ID" value="OCL10290.1"/>
    <property type="molecule type" value="Genomic_DNA"/>
</dbReference>
<protein>
    <recommendedName>
        <fullName evidence="3">NmrA-like domain-containing protein</fullName>
    </recommendedName>
</protein>
<sequence length="154" mass="17137">MPHRDCKRGVEECLMEAGLLYTILQPTSFMDNFPLALAVAAGAGRGAAGGARALVPRGAVFAVRIVGERRGREVRIERLGFEDAVKALLVGLKGTDEVDLRVRDAAERMLLFYKHRGLIGNSNVLSWLIGRFQRVELAHWEKATELWRLGFYAD</sequence>
<dbReference type="SUPFAM" id="SSF51735">
    <property type="entry name" value="NAD(P)-binding Rossmann-fold domains"/>
    <property type="match status" value="1"/>
</dbReference>
<dbReference type="AlphaFoldDB" id="A0A8E2F4P3"/>
<evidence type="ECO:0000313" key="1">
    <source>
        <dbReference type="EMBL" id="OCL10290.1"/>
    </source>
</evidence>
<dbReference type="InterPro" id="IPR036291">
    <property type="entry name" value="NAD(P)-bd_dom_sf"/>
</dbReference>
<dbReference type="Proteomes" id="UP000250140">
    <property type="component" value="Unassembled WGS sequence"/>
</dbReference>
<keyword evidence="2" id="KW-1185">Reference proteome</keyword>
<evidence type="ECO:0008006" key="3">
    <source>
        <dbReference type="Google" id="ProtNLM"/>
    </source>
</evidence>
<gene>
    <name evidence="1" type="ORF">AOQ84DRAFT_362532</name>
</gene>
<accession>A0A8E2F4P3</accession>
<evidence type="ECO:0000313" key="2">
    <source>
        <dbReference type="Proteomes" id="UP000250140"/>
    </source>
</evidence>
<proteinExistence type="predicted"/>
<reference evidence="1 2" key="1">
    <citation type="journal article" date="2016" name="Nat. Commun.">
        <title>Ectomycorrhizal ecology is imprinted in the genome of the dominant symbiotic fungus Cenococcum geophilum.</title>
        <authorList>
            <consortium name="DOE Joint Genome Institute"/>
            <person name="Peter M."/>
            <person name="Kohler A."/>
            <person name="Ohm R.A."/>
            <person name="Kuo A."/>
            <person name="Krutzmann J."/>
            <person name="Morin E."/>
            <person name="Arend M."/>
            <person name="Barry K.W."/>
            <person name="Binder M."/>
            <person name="Choi C."/>
            <person name="Clum A."/>
            <person name="Copeland A."/>
            <person name="Grisel N."/>
            <person name="Haridas S."/>
            <person name="Kipfer T."/>
            <person name="LaButti K."/>
            <person name="Lindquist E."/>
            <person name="Lipzen A."/>
            <person name="Maire R."/>
            <person name="Meier B."/>
            <person name="Mihaltcheva S."/>
            <person name="Molinier V."/>
            <person name="Murat C."/>
            <person name="Poggeler S."/>
            <person name="Quandt C.A."/>
            <person name="Sperisen C."/>
            <person name="Tritt A."/>
            <person name="Tisserant E."/>
            <person name="Crous P.W."/>
            <person name="Henrissat B."/>
            <person name="Nehls U."/>
            <person name="Egli S."/>
            <person name="Spatafora J.W."/>
            <person name="Grigoriev I.V."/>
            <person name="Martin F.M."/>
        </authorList>
    </citation>
    <scope>NUCLEOTIDE SEQUENCE [LARGE SCALE GENOMIC DNA]</scope>
    <source>
        <strain evidence="1 2">CBS 207.34</strain>
    </source>
</reference>
<dbReference type="OrthoDB" id="419598at2759"/>
<organism evidence="1 2">
    <name type="scientific">Glonium stellatum</name>
    <dbReference type="NCBI Taxonomy" id="574774"/>
    <lineage>
        <taxon>Eukaryota</taxon>
        <taxon>Fungi</taxon>
        <taxon>Dikarya</taxon>
        <taxon>Ascomycota</taxon>
        <taxon>Pezizomycotina</taxon>
        <taxon>Dothideomycetes</taxon>
        <taxon>Pleosporomycetidae</taxon>
        <taxon>Gloniales</taxon>
        <taxon>Gloniaceae</taxon>
        <taxon>Glonium</taxon>
    </lineage>
</organism>